<sequence length="128" mass="14510">MCSYRLVNPQWTLNERKPSCNTKETPEGGTRLTPFGTPRYFFLRVVAKEAHFNNITSSHRYAQANGEAERAVQIVKELLSCSKEHYSALLAYGATPLNLGYSPAELLIRRHWTTVAVSFKQLKPNIPN</sequence>
<accession>A0A1X7TNT6</accession>
<dbReference type="InterPro" id="IPR036397">
    <property type="entry name" value="RNaseH_sf"/>
</dbReference>
<protein>
    <recommendedName>
        <fullName evidence="2">Integrase catalytic domain-containing protein</fullName>
    </recommendedName>
</protein>
<reference evidence="1" key="1">
    <citation type="submission" date="2017-05" db="UniProtKB">
        <authorList>
            <consortium name="EnsemblMetazoa"/>
        </authorList>
    </citation>
    <scope>IDENTIFICATION</scope>
</reference>
<evidence type="ECO:0008006" key="2">
    <source>
        <dbReference type="Google" id="ProtNLM"/>
    </source>
</evidence>
<evidence type="ECO:0000313" key="1">
    <source>
        <dbReference type="EnsemblMetazoa" id="Aqu2.1.16642_001"/>
    </source>
</evidence>
<dbReference type="AlphaFoldDB" id="A0A1X7TNT6"/>
<organism evidence="1">
    <name type="scientific">Amphimedon queenslandica</name>
    <name type="common">Sponge</name>
    <dbReference type="NCBI Taxonomy" id="400682"/>
    <lineage>
        <taxon>Eukaryota</taxon>
        <taxon>Metazoa</taxon>
        <taxon>Porifera</taxon>
        <taxon>Demospongiae</taxon>
        <taxon>Heteroscleromorpha</taxon>
        <taxon>Haplosclerida</taxon>
        <taxon>Niphatidae</taxon>
        <taxon>Amphimedon</taxon>
    </lineage>
</organism>
<proteinExistence type="predicted"/>
<dbReference type="EnsemblMetazoa" id="Aqu2.1.16642_001">
    <property type="protein sequence ID" value="Aqu2.1.16642_001"/>
    <property type="gene ID" value="Aqu2.1.16642"/>
</dbReference>
<dbReference type="InParanoid" id="A0A1X7TNT6"/>
<name>A0A1X7TNT6_AMPQE</name>
<dbReference type="GO" id="GO:0003676">
    <property type="term" value="F:nucleic acid binding"/>
    <property type="evidence" value="ECO:0007669"/>
    <property type="project" value="InterPro"/>
</dbReference>
<dbReference type="Gene3D" id="3.30.420.10">
    <property type="entry name" value="Ribonuclease H-like superfamily/Ribonuclease H"/>
    <property type="match status" value="1"/>
</dbReference>